<gene>
    <name evidence="2" type="ORF">PV10_00302</name>
</gene>
<dbReference type="Pfam" id="PF01814">
    <property type="entry name" value="Hemerythrin"/>
    <property type="match status" value="1"/>
</dbReference>
<keyword evidence="3" id="KW-1185">Reference proteome</keyword>
<dbReference type="CDD" id="cd12108">
    <property type="entry name" value="Hr-like"/>
    <property type="match status" value="1"/>
</dbReference>
<dbReference type="Gene3D" id="1.20.120.520">
    <property type="entry name" value="nmb1532 protein domain like"/>
    <property type="match status" value="1"/>
</dbReference>
<organism evidence="2 3">
    <name type="scientific">Exophiala mesophila</name>
    <name type="common">Black yeast-like fungus</name>
    <dbReference type="NCBI Taxonomy" id="212818"/>
    <lineage>
        <taxon>Eukaryota</taxon>
        <taxon>Fungi</taxon>
        <taxon>Dikarya</taxon>
        <taxon>Ascomycota</taxon>
        <taxon>Pezizomycotina</taxon>
        <taxon>Eurotiomycetes</taxon>
        <taxon>Chaetothyriomycetidae</taxon>
        <taxon>Chaetothyriales</taxon>
        <taxon>Herpotrichiellaceae</taxon>
        <taxon>Exophiala</taxon>
    </lineage>
</organism>
<dbReference type="OMA" id="PGLMDAN"/>
<evidence type="ECO:0000313" key="3">
    <source>
        <dbReference type="Proteomes" id="UP000054302"/>
    </source>
</evidence>
<dbReference type="InterPro" id="IPR012312">
    <property type="entry name" value="Hemerythrin-like"/>
</dbReference>
<dbReference type="EMBL" id="KN847520">
    <property type="protein sequence ID" value="KIV96430.1"/>
    <property type="molecule type" value="Genomic_DNA"/>
</dbReference>
<protein>
    <recommendedName>
        <fullName evidence="1">Hemerythrin-like domain-containing protein</fullName>
    </recommendedName>
</protein>
<sequence>MAKPWADEPYPLITTPAARNVKASPGSIYVATGMALAHNVMIRYINSIYLQATGFSGVRDADAFLLYCRGLCPIIHNHHDSEEKSFFPMIEKLTNSPGIMDQSIQEHKDFENGFHTFEKYVIETAATEYDGNALRSILDDFAPPLLRHLNAEVLTLLSIGERFGGDKLQKLYDDCEAEIVKDTQAKSDPFIMLPAGFGAVDRTFESGIHGKWPPFPWFVPYLNKFIFYRRHSSSWRFSPCSNLKRRELQFVGDNWKGTKAFTEDWSMLGK</sequence>
<dbReference type="GeneID" id="27318147"/>
<dbReference type="HOGENOM" id="CLU_066708_0_1_1"/>
<dbReference type="PANTHER" id="PTHR38048">
    <property type="entry name" value="EXPRESSED PROTEIN"/>
    <property type="match status" value="1"/>
</dbReference>
<reference evidence="2 3" key="1">
    <citation type="submission" date="2015-01" db="EMBL/GenBank/DDBJ databases">
        <title>The Genome Sequence of Exophiala mesophila CBS40295.</title>
        <authorList>
            <consortium name="The Broad Institute Genomics Platform"/>
            <person name="Cuomo C."/>
            <person name="de Hoog S."/>
            <person name="Gorbushina A."/>
            <person name="Stielow B."/>
            <person name="Teixiera M."/>
            <person name="Abouelleil A."/>
            <person name="Chapman S.B."/>
            <person name="Priest M."/>
            <person name="Young S.K."/>
            <person name="Wortman J."/>
            <person name="Nusbaum C."/>
            <person name="Birren B."/>
        </authorList>
    </citation>
    <scope>NUCLEOTIDE SEQUENCE [LARGE SCALE GENOMIC DNA]</scope>
    <source>
        <strain evidence="2 3">CBS 40295</strain>
    </source>
</reference>
<dbReference type="RefSeq" id="XP_016228004.1">
    <property type="nucleotide sequence ID" value="XM_016364355.1"/>
</dbReference>
<dbReference type="OrthoDB" id="58416at2759"/>
<evidence type="ECO:0000259" key="1">
    <source>
        <dbReference type="Pfam" id="PF01814"/>
    </source>
</evidence>
<accession>A0A0D1X3N3</accession>
<name>A0A0D1X3N3_EXOME</name>
<feature type="domain" description="Hemerythrin-like" evidence="1">
    <location>
        <begin position="36"/>
        <end position="152"/>
    </location>
</feature>
<evidence type="ECO:0000313" key="2">
    <source>
        <dbReference type="EMBL" id="KIV96430.1"/>
    </source>
</evidence>
<dbReference type="PANTHER" id="PTHR38048:SF2">
    <property type="entry name" value="HEMERYTHRIN-LIKE DOMAIN-CONTAINING PROTEIN"/>
    <property type="match status" value="1"/>
</dbReference>
<proteinExistence type="predicted"/>
<dbReference type="Proteomes" id="UP000054302">
    <property type="component" value="Unassembled WGS sequence"/>
</dbReference>
<dbReference type="InterPro" id="IPR053206">
    <property type="entry name" value="Dimeric_xanthone_biosynth"/>
</dbReference>
<dbReference type="VEuPathDB" id="FungiDB:PV10_00302"/>
<dbReference type="AlphaFoldDB" id="A0A0D1X3N3"/>